<accession>A0ABW3MEU7</accession>
<proteinExistence type="predicted"/>
<organism evidence="1 2">
    <name type="scientific">Kibdelosporangium lantanae</name>
    <dbReference type="NCBI Taxonomy" id="1497396"/>
    <lineage>
        <taxon>Bacteria</taxon>
        <taxon>Bacillati</taxon>
        <taxon>Actinomycetota</taxon>
        <taxon>Actinomycetes</taxon>
        <taxon>Pseudonocardiales</taxon>
        <taxon>Pseudonocardiaceae</taxon>
        <taxon>Kibdelosporangium</taxon>
    </lineage>
</organism>
<protein>
    <submittedName>
        <fullName evidence="1">Uncharacterized protein</fullName>
    </submittedName>
</protein>
<evidence type="ECO:0000313" key="2">
    <source>
        <dbReference type="Proteomes" id="UP001597045"/>
    </source>
</evidence>
<keyword evidence="2" id="KW-1185">Reference proteome</keyword>
<feature type="non-terminal residue" evidence="1">
    <location>
        <position position="1"/>
    </location>
</feature>
<dbReference type="EMBL" id="JBHTIS010002011">
    <property type="protein sequence ID" value="MFD1049155.1"/>
    <property type="molecule type" value="Genomic_DNA"/>
</dbReference>
<gene>
    <name evidence="1" type="ORF">ACFQ1S_28280</name>
</gene>
<name>A0ABW3MEU7_9PSEU</name>
<dbReference type="Proteomes" id="UP001597045">
    <property type="component" value="Unassembled WGS sequence"/>
</dbReference>
<comment type="caution">
    <text evidence="1">The sequence shown here is derived from an EMBL/GenBank/DDBJ whole genome shotgun (WGS) entry which is preliminary data.</text>
</comment>
<reference evidence="2" key="1">
    <citation type="journal article" date="2019" name="Int. J. Syst. Evol. Microbiol.">
        <title>The Global Catalogue of Microorganisms (GCM) 10K type strain sequencing project: providing services to taxonomists for standard genome sequencing and annotation.</title>
        <authorList>
            <consortium name="The Broad Institute Genomics Platform"/>
            <consortium name="The Broad Institute Genome Sequencing Center for Infectious Disease"/>
            <person name="Wu L."/>
            <person name="Ma J."/>
        </authorList>
    </citation>
    <scope>NUCLEOTIDE SEQUENCE [LARGE SCALE GENOMIC DNA]</scope>
    <source>
        <strain evidence="2">JCM 31486</strain>
    </source>
</reference>
<sequence>CAVERHAAVGGWEALIGRAGWKQVGRTVPDPGNPGQTLSLYEVLGIYDTPVHLLLMTNGTTERDGTRRQYAETIPIDVFDPVAAAAWQIGVSARHYRRSVRRT</sequence>
<evidence type="ECO:0000313" key="1">
    <source>
        <dbReference type="EMBL" id="MFD1049155.1"/>
    </source>
</evidence>